<dbReference type="SUPFAM" id="SSF52540">
    <property type="entry name" value="P-loop containing nucleoside triphosphate hydrolases"/>
    <property type="match status" value="1"/>
</dbReference>
<organism evidence="3 4">
    <name type="scientific">Anaerofustis stercorihominis</name>
    <dbReference type="NCBI Taxonomy" id="214853"/>
    <lineage>
        <taxon>Bacteria</taxon>
        <taxon>Bacillati</taxon>
        <taxon>Bacillota</taxon>
        <taxon>Clostridia</taxon>
        <taxon>Eubacteriales</taxon>
        <taxon>Eubacteriaceae</taxon>
        <taxon>Anaerofustis</taxon>
    </lineage>
</organism>
<protein>
    <submittedName>
        <fullName evidence="3">ATP-binding protein</fullName>
    </submittedName>
</protein>
<name>A0A3E3DW96_9FIRM</name>
<sequence length="508" mass="56399">MFSKLFSGSIVGIDGIIVSVEIDILNKALPSISVVGLGDIAVKESKERVFSAIKNNSFQIPMGKITVNLAPAGIRKEGTYYDLPMAVGILMSSTQIFSKIDLNKYLFLGELSLDGTLRGVDGVLPMVMEAKKNGMTNIILPKENAKEASIIDGIKIYSAENLMEVINHVNGRKALEYITTDKDDFLKNNDMESDLDFSDVKGQESVKRAMEIAAAGAHNMLMVGPPGSGKTMLAKRFATILPKMTLEESLEVTKVYSVSGLLKKDTPLIISRPFRSPHHTISDVSLIGGGRIPNPGEVSLAHLGVLFLDEFPEFQKKALEVLRQPLEDGIVNISRVYASLTYPADFMLLASMNPCPCGYLGDSKVECTCSDFQKEKYKNKISGPLLDRIDIQVKVPRQDYEKLRINSKKSESSKEIRKRVNKAREIQLERYKGTKVLFNSMLTPAMIEKWCKIGEEEERLMKMAFDNLNLSARGYHRILKLARTIADLDGCENISSSHISEALQYRGM</sequence>
<dbReference type="InterPro" id="IPR025158">
    <property type="entry name" value="Mg_chelat-rel_C"/>
</dbReference>
<dbReference type="Pfam" id="PF13335">
    <property type="entry name" value="Mg_chelatase_C"/>
    <property type="match status" value="1"/>
</dbReference>
<dbReference type="InterPro" id="IPR020568">
    <property type="entry name" value="Ribosomal_Su5_D2-typ_SF"/>
</dbReference>
<dbReference type="GO" id="GO:0005524">
    <property type="term" value="F:ATP binding"/>
    <property type="evidence" value="ECO:0007669"/>
    <property type="project" value="UniProtKB-KW"/>
</dbReference>
<dbReference type="RefSeq" id="WP_117532625.1">
    <property type="nucleotide sequence ID" value="NZ_QUSM01000006.1"/>
</dbReference>
<dbReference type="Proteomes" id="UP000261212">
    <property type="component" value="Unassembled WGS sequence"/>
</dbReference>
<keyword evidence="3" id="KW-0547">Nucleotide-binding</keyword>
<dbReference type="NCBIfam" id="TIGR00368">
    <property type="entry name" value="YifB family Mg chelatase-like AAA ATPase"/>
    <property type="match status" value="1"/>
</dbReference>
<evidence type="ECO:0000313" key="4">
    <source>
        <dbReference type="Proteomes" id="UP000261212"/>
    </source>
</evidence>
<dbReference type="InterPro" id="IPR045006">
    <property type="entry name" value="CHLI-like"/>
</dbReference>
<reference evidence="3 4" key="1">
    <citation type="submission" date="2018-08" db="EMBL/GenBank/DDBJ databases">
        <title>A genome reference for cultivated species of the human gut microbiota.</title>
        <authorList>
            <person name="Zou Y."/>
            <person name="Xue W."/>
            <person name="Luo G."/>
        </authorList>
    </citation>
    <scope>NUCLEOTIDE SEQUENCE [LARGE SCALE GENOMIC DNA]</scope>
    <source>
        <strain evidence="3 4">AM25-6</strain>
    </source>
</reference>
<gene>
    <name evidence="3" type="ORF">DW687_09970</name>
</gene>
<dbReference type="InterPro" id="IPR004482">
    <property type="entry name" value="Mg_chelat-rel"/>
</dbReference>
<comment type="similarity">
    <text evidence="1">Belongs to the Mg-chelatase subunits D/I family. ComM subfamily.</text>
</comment>
<dbReference type="InterPro" id="IPR000523">
    <property type="entry name" value="Mg_chelatse_chII-like_cat_dom"/>
</dbReference>
<dbReference type="Gene3D" id="3.40.50.300">
    <property type="entry name" value="P-loop containing nucleotide triphosphate hydrolases"/>
    <property type="match status" value="1"/>
</dbReference>
<dbReference type="InterPro" id="IPR027417">
    <property type="entry name" value="P-loop_NTPase"/>
</dbReference>
<dbReference type="Pfam" id="PF01078">
    <property type="entry name" value="Mg_chelatase"/>
    <property type="match status" value="1"/>
</dbReference>
<dbReference type="EMBL" id="QUSM01000006">
    <property type="protein sequence ID" value="RGD73356.1"/>
    <property type="molecule type" value="Genomic_DNA"/>
</dbReference>
<dbReference type="InterPro" id="IPR014721">
    <property type="entry name" value="Ribsml_uS5_D2-typ_fold_subgr"/>
</dbReference>
<accession>A0A3E3DW96</accession>
<dbReference type="PANTHER" id="PTHR32039">
    <property type="entry name" value="MAGNESIUM-CHELATASE SUBUNIT CHLI"/>
    <property type="match status" value="1"/>
</dbReference>
<dbReference type="InterPro" id="IPR003593">
    <property type="entry name" value="AAA+_ATPase"/>
</dbReference>
<evidence type="ECO:0000313" key="3">
    <source>
        <dbReference type="EMBL" id="RGD73356.1"/>
    </source>
</evidence>
<keyword evidence="3" id="KW-0067">ATP-binding</keyword>
<dbReference type="CDD" id="cd00009">
    <property type="entry name" value="AAA"/>
    <property type="match status" value="1"/>
</dbReference>
<feature type="domain" description="AAA+ ATPase" evidence="2">
    <location>
        <begin position="216"/>
        <end position="399"/>
    </location>
</feature>
<dbReference type="AlphaFoldDB" id="A0A3E3DW96"/>
<dbReference type="Gene3D" id="3.30.230.10">
    <property type="match status" value="1"/>
</dbReference>
<dbReference type="PANTHER" id="PTHR32039:SF7">
    <property type="entry name" value="COMPETENCE PROTEIN COMM"/>
    <property type="match status" value="1"/>
</dbReference>
<evidence type="ECO:0000256" key="1">
    <source>
        <dbReference type="ARBA" id="ARBA00006354"/>
    </source>
</evidence>
<dbReference type="Pfam" id="PF13541">
    <property type="entry name" value="ChlI"/>
    <property type="match status" value="1"/>
</dbReference>
<dbReference type="SMART" id="SM00382">
    <property type="entry name" value="AAA"/>
    <property type="match status" value="1"/>
</dbReference>
<evidence type="ECO:0000259" key="2">
    <source>
        <dbReference type="SMART" id="SM00382"/>
    </source>
</evidence>
<proteinExistence type="inferred from homology"/>
<dbReference type="SUPFAM" id="SSF54211">
    <property type="entry name" value="Ribosomal protein S5 domain 2-like"/>
    <property type="match status" value="1"/>
</dbReference>
<comment type="caution">
    <text evidence="3">The sequence shown here is derived from an EMBL/GenBank/DDBJ whole genome shotgun (WGS) entry which is preliminary data.</text>
</comment>